<dbReference type="Pfam" id="PF13807">
    <property type="entry name" value="GNVR"/>
    <property type="match status" value="1"/>
</dbReference>
<dbReference type="AlphaFoldDB" id="A0A1C3VQX8"/>
<dbReference type="InterPro" id="IPR029044">
    <property type="entry name" value="Nucleotide-diphossugar_trans"/>
</dbReference>
<keyword evidence="3 6" id="KW-0812">Transmembrane</keyword>
<keyword evidence="5 6" id="KW-0472">Membrane</keyword>
<dbReference type="SUPFAM" id="SSF52540">
    <property type="entry name" value="P-loop containing nucleoside triphosphate hydrolases"/>
    <property type="match status" value="1"/>
</dbReference>
<dbReference type="InterPro" id="IPR050445">
    <property type="entry name" value="Bact_polysacc_biosynth/exp"/>
</dbReference>
<comment type="subcellular location">
    <subcellularLocation>
        <location evidence="1">Cell membrane</location>
        <topology evidence="1">Multi-pass membrane protein</topology>
    </subcellularLocation>
</comment>
<feature type="domain" description="Tyrosine-protein kinase G-rich" evidence="10">
    <location>
        <begin position="405"/>
        <end position="476"/>
    </location>
</feature>
<gene>
    <name evidence="11" type="ORF">GA0061100_107255</name>
</gene>
<feature type="domain" description="Polysaccharide chain length determinant N-terminal" evidence="9">
    <location>
        <begin position="26"/>
        <end position="116"/>
    </location>
</feature>
<evidence type="ECO:0000259" key="10">
    <source>
        <dbReference type="Pfam" id="PF13807"/>
    </source>
</evidence>
<dbReference type="CDD" id="cd00761">
    <property type="entry name" value="Glyco_tranf_GTA_type"/>
    <property type="match status" value="1"/>
</dbReference>
<keyword evidence="4 6" id="KW-1133">Transmembrane helix</keyword>
<dbReference type="Pfam" id="PF01656">
    <property type="entry name" value="CbiA"/>
    <property type="match status" value="1"/>
</dbReference>
<evidence type="ECO:0000259" key="7">
    <source>
        <dbReference type="Pfam" id="PF00535"/>
    </source>
</evidence>
<dbReference type="Pfam" id="PF02706">
    <property type="entry name" value="Wzz"/>
    <property type="match status" value="1"/>
</dbReference>
<dbReference type="Gene3D" id="3.40.50.300">
    <property type="entry name" value="P-loop containing nucleotide triphosphate hydrolases"/>
    <property type="match status" value="1"/>
</dbReference>
<evidence type="ECO:0000256" key="3">
    <source>
        <dbReference type="ARBA" id="ARBA00022692"/>
    </source>
</evidence>
<evidence type="ECO:0000259" key="9">
    <source>
        <dbReference type="Pfam" id="PF02706"/>
    </source>
</evidence>
<dbReference type="InterPro" id="IPR027417">
    <property type="entry name" value="P-loop_NTPase"/>
</dbReference>
<dbReference type="RefSeq" id="WP_244557927.1">
    <property type="nucleotide sequence ID" value="NZ_FMAC01000007.1"/>
</dbReference>
<feature type="transmembrane region" description="Helical" evidence="6">
    <location>
        <begin position="39"/>
        <end position="58"/>
    </location>
</feature>
<organism evidence="11 12">
    <name type="scientific">Rhizobium hainanense</name>
    <dbReference type="NCBI Taxonomy" id="52131"/>
    <lineage>
        <taxon>Bacteria</taxon>
        <taxon>Pseudomonadati</taxon>
        <taxon>Pseudomonadota</taxon>
        <taxon>Alphaproteobacteria</taxon>
        <taxon>Hyphomicrobiales</taxon>
        <taxon>Rhizobiaceae</taxon>
        <taxon>Rhizobium/Agrobacterium group</taxon>
        <taxon>Rhizobium</taxon>
    </lineage>
</organism>
<evidence type="ECO:0000256" key="2">
    <source>
        <dbReference type="ARBA" id="ARBA00022475"/>
    </source>
</evidence>
<dbReference type="InterPro" id="IPR032807">
    <property type="entry name" value="GNVR"/>
</dbReference>
<dbReference type="STRING" id="52131.GA0061100_107255"/>
<proteinExistence type="predicted"/>
<feature type="domain" description="CobQ/CobB/MinD/ParA nucleotide binding" evidence="8">
    <location>
        <begin position="563"/>
        <end position="762"/>
    </location>
</feature>
<dbReference type="Proteomes" id="UP000186228">
    <property type="component" value="Unassembled WGS sequence"/>
</dbReference>
<feature type="domain" description="Glycosyltransferase 2-like" evidence="7">
    <location>
        <begin position="806"/>
        <end position="902"/>
    </location>
</feature>
<evidence type="ECO:0000313" key="11">
    <source>
        <dbReference type="EMBL" id="SCB30210.1"/>
    </source>
</evidence>
<dbReference type="GO" id="GO:0004713">
    <property type="term" value="F:protein tyrosine kinase activity"/>
    <property type="evidence" value="ECO:0007669"/>
    <property type="project" value="TreeGrafter"/>
</dbReference>
<dbReference type="Pfam" id="PF00535">
    <property type="entry name" value="Glycos_transf_2"/>
    <property type="match status" value="1"/>
</dbReference>
<evidence type="ECO:0000313" key="12">
    <source>
        <dbReference type="Proteomes" id="UP000186228"/>
    </source>
</evidence>
<sequence length="1085" mass="119130">MAIHEIGKGLRSIPSNAKGTGGSEYISFRDVWRFLQRHWMIFALFTGAGLGIGGFYMATTQPVYLATTRLVMDPDQGRIVSQDAFTGTVIIEAAEIASQVEIVKSEAIARAVVQKLNLTEDPEIVGGMSWQATLHDKLRAVFSYFKHGDDGSAKAETTEDDLMRRTMASFLSRVEVTRVGQSYILEIGYSSVDPQKAANAANAIAEAYISTGLSERASAAQSGAKWLETRLIEVGRQAREAAMNVEEFRAKNGIMEISTSSSLDQQQLSEISSQAVAAKAQTAAESAKLETLDQLMSGGKVEGDVNETMNNPRIQKLQEDLGGATIKLNNLTSRYDADNPAIIAAQQEIDRIKGDMRKEFERIQAVYKANLEVAKTREKLLSDELASLKDAGTDKNLARVELSEMESRATTYRRMYESILQQLIGALQKESFPLGNVRVVTAAAVPLAKTWPKSSFVLPFTAMLGLAAGVMAALLRDGLDRRVSSSEKLRRELGISSLGHVPVYISPSFLPGRMATANAGWRRTMLPLRSVLDTPYSQFSEALRGVKHSIDSAFPPNAPMVIGITSVGTGEGKTTIATNLAQLYQHEGASVVLVDADFLNARLSCVVTEAGTDFGMEALSINDVPRRYAVAHEGGVLVAKAEHEPEAEVMQAHGGVPVVTVDETEKSVTAFQRYGHLPALKAEIDLLRRRYKVVIVDMSAFEDSADTRVICTYLEGIVVVVGQTNKMTVERLSDALASFGTTTINILGIIANRSHERRHHQDKRLLRRRQDRRQVRASARRLTGSVTGRPLKITLGIASSGRRDILSSILPHVASQTRKPDEIVVCLSSPEDIDPSCLRNLDIPVRVLISERGLCRQRNRILDSVQDADIVLFLDDDFLMTPAYIEETERLFQLQPDVAMCTGTILADGITGPGISVRDGLRLVDAGRRRRSEPSMQIRPVYNAYGCNMAIRMAIVKAAALRFDENLPFYGWLEDVDFSRLVAHYGQVVSVKQLEGVHLGTKGGRSGGVRLGYSQIANPLYLMRKRTMSVPQATMQISRNLAANLVKVLRPEPWVDRKGRLKGNVIALRDLLKGRLAPQNIEALE</sequence>
<dbReference type="EMBL" id="FMAC01000007">
    <property type="protein sequence ID" value="SCB30210.1"/>
    <property type="molecule type" value="Genomic_DNA"/>
</dbReference>
<reference evidence="12" key="1">
    <citation type="submission" date="2016-08" db="EMBL/GenBank/DDBJ databases">
        <authorList>
            <person name="Varghese N."/>
            <person name="Submissions Spin"/>
        </authorList>
    </citation>
    <scope>NUCLEOTIDE SEQUENCE [LARGE SCALE GENOMIC DNA]</scope>
    <source>
        <strain evidence="12">CCBAU 57015</strain>
    </source>
</reference>
<keyword evidence="12" id="KW-1185">Reference proteome</keyword>
<dbReference type="PANTHER" id="PTHR32309">
    <property type="entry name" value="TYROSINE-PROTEIN KINASE"/>
    <property type="match status" value="1"/>
</dbReference>
<dbReference type="PANTHER" id="PTHR32309:SF13">
    <property type="entry name" value="FERRIC ENTEROBACTIN TRANSPORT PROTEIN FEPE"/>
    <property type="match status" value="1"/>
</dbReference>
<dbReference type="Gene3D" id="3.90.550.10">
    <property type="entry name" value="Spore Coat Polysaccharide Biosynthesis Protein SpsA, Chain A"/>
    <property type="match status" value="1"/>
</dbReference>
<evidence type="ECO:0000256" key="5">
    <source>
        <dbReference type="ARBA" id="ARBA00023136"/>
    </source>
</evidence>
<dbReference type="InterPro" id="IPR001173">
    <property type="entry name" value="Glyco_trans_2-like"/>
</dbReference>
<evidence type="ECO:0000259" key="8">
    <source>
        <dbReference type="Pfam" id="PF01656"/>
    </source>
</evidence>
<evidence type="ECO:0000256" key="6">
    <source>
        <dbReference type="SAM" id="Phobius"/>
    </source>
</evidence>
<accession>A0A1C3VQX8</accession>
<dbReference type="InterPro" id="IPR003856">
    <property type="entry name" value="LPS_length_determ_N"/>
</dbReference>
<dbReference type="SUPFAM" id="SSF53448">
    <property type="entry name" value="Nucleotide-diphospho-sugar transferases"/>
    <property type="match status" value="1"/>
</dbReference>
<dbReference type="InterPro" id="IPR002586">
    <property type="entry name" value="CobQ/CobB/MinD/ParA_Nub-bd_dom"/>
</dbReference>
<dbReference type="GO" id="GO:0005886">
    <property type="term" value="C:plasma membrane"/>
    <property type="evidence" value="ECO:0007669"/>
    <property type="project" value="UniProtKB-SubCell"/>
</dbReference>
<evidence type="ECO:0000256" key="4">
    <source>
        <dbReference type="ARBA" id="ARBA00022989"/>
    </source>
</evidence>
<keyword evidence="2" id="KW-1003">Cell membrane</keyword>
<evidence type="ECO:0000256" key="1">
    <source>
        <dbReference type="ARBA" id="ARBA00004651"/>
    </source>
</evidence>
<name>A0A1C3VQX8_9HYPH</name>
<protein>
    <submittedName>
        <fullName evidence="11">Uncharacterized protein involved in exopolysaccharide biosynthesis</fullName>
    </submittedName>
</protein>